<dbReference type="AlphaFoldDB" id="X6LLR8"/>
<feature type="non-terminal residue" evidence="1">
    <location>
        <position position="1"/>
    </location>
</feature>
<dbReference type="EMBL" id="ASPP01036728">
    <property type="protein sequence ID" value="ETO02087.1"/>
    <property type="molecule type" value="Genomic_DNA"/>
</dbReference>
<evidence type="ECO:0000313" key="1">
    <source>
        <dbReference type="EMBL" id="ETO02087.1"/>
    </source>
</evidence>
<proteinExistence type="predicted"/>
<dbReference type="Proteomes" id="UP000023152">
    <property type="component" value="Unassembled WGS sequence"/>
</dbReference>
<gene>
    <name evidence="1" type="ORF">RFI_35349</name>
</gene>
<keyword evidence="2" id="KW-1185">Reference proteome</keyword>
<comment type="caution">
    <text evidence="1">The sequence shown here is derived from an EMBL/GenBank/DDBJ whole genome shotgun (WGS) entry which is preliminary data.</text>
</comment>
<sequence length="187" mass="22369">NAMSIQLDITWIRTNVFIFFFHYALSVCSGFWQFWQGLKVISERFFRSITIQNLEQELKNKQNYKDELIKIKKMFGLDEDDDILQSIGHYDWCSLIESPAIPFQKDNENLSRRHIQSSNDLQTFRHCCDCGKKIDAIIPVYCTQRLLAKAIKDFYYKKKDSNIIDKIKNIFCYFFLNNHFQKTYSKI</sequence>
<accession>X6LLR8</accession>
<name>X6LLR8_RETFI</name>
<evidence type="ECO:0000313" key="2">
    <source>
        <dbReference type="Proteomes" id="UP000023152"/>
    </source>
</evidence>
<organism evidence="1 2">
    <name type="scientific">Reticulomyxa filosa</name>
    <dbReference type="NCBI Taxonomy" id="46433"/>
    <lineage>
        <taxon>Eukaryota</taxon>
        <taxon>Sar</taxon>
        <taxon>Rhizaria</taxon>
        <taxon>Retaria</taxon>
        <taxon>Foraminifera</taxon>
        <taxon>Monothalamids</taxon>
        <taxon>Reticulomyxidae</taxon>
        <taxon>Reticulomyxa</taxon>
    </lineage>
</organism>
<reference evidence="1 2" key="1">
    <citation type="journal article" date="2013" name="Curr. Biol.">
        <title>The Genome of the Foraminiferan Reticulomyxa filosa.</title>
        <authorList>
            <person name="Glockner G."/>
            <person name="Hulsmann N."/>
            <person name="Schleicher M."/>
            <person name="Noegel A.A."/>
            <person name="Eichinger L."/>
            <person name="Gallinger C."/>
            <person name="Pawlowski J."/>
            <person name="Sierra R."/>
            <person name="Euteneuer U."/>
            <person name="Pillet L."/>
            <person name="Moustafa A."/>
            <person name="Platzer M."/>
            <person name="Groth M."/>
            <person name="Szafranski K."/>
            <person name="Schliwa M."/>
        </authorList>
    </citation>
    <scope>NUCLEOTIDE SEQUENCE [LARGE SCALE GENOMIC DNA]</scope>
</reference>
<feature type="non-terminal residue" evidence="1">
    <location>
        <position position="187"/>
    </location>
</feature>
<protein>
    <submittedName>
        <fullName evidence="1">Uncharacterized protein</fullName>
    </submittedName>
</protein>